<dbReference type="Gene3D" id="3.20.20.140">
    <property type="entry name" value="Metal-dependent hydrolases"/>
    <property type="match status" value="1"/>
</dbReference>
<protein>
    <submittedName>
        <fullName evidence="5">Cut9-interacting protein scn1</fullName>
    </submittedName>
</protein>
<reference evidence="5 6" key="1">
    <citation type="submission" date="2022-12" db="EMBL/GenBank/DDBJ databases">
        <title>Genomic features and morphological characterization of a novel Knufia sp. strain isolated from spacecraft assembly facility.</title>
        <authorList>
            <person name="Teixeira M."/>
            <person name="Chander A.M."/>
            <person name="Stajich J.E."/>
            <person name="Venkateswaran K."/>
        </authorList>
    </citation>
    <scope>NUCLEOTIDE SEQUENCE [LARGE SCALE GENOMIC DNA]</scope>
    <source>
        <strain evidence="5 6">FJI-L2-BK-P2</strain>
    </source>
</reference>
<dbReference type="SUPFAM" id="SSF51556">
    <property type="entry name" value="Metallo-dependent hydrolases"/>
    <property type="match status" value="1"/>
</dbReference>
<accession>A0AAN8ERF6</accession>
<dbReference type="PANTHER" id="PTHR47345:SF1">
    <property type="entry name" value="CUT9-INTERACTING PROTEIN SCN1"/>
    <property type="match status" value="1"/>
</dbReference>
<evidence type="ECO:0000256" key="1">
    <source>
        <dbReference type="ARBA" id="ARBA00022603"/>
    </source>
</evidence>
<keyword evidence="2" id="KW-0808">Transferase</keyword>
<evidence type="ECO:0000256" key="2">
    <source>
        <dbReference type="ARBA" id="ARBA00022679"/>
    </source>
</evidence>
<dbReference type="PROSITE" id="PS51585">
    <property type="entry name" value="SAM_MT_TPMT"/>
    <property type="match status" value="1"/>
</dbReference>
<comment type="caution">
    <text evidence="5">The sequence shown here is derived from an EMBL/GenBank/DDBJ whole genome shotgun (WGS) entry which is preliminary data.</text>
</comment>
<dbReference type="InterPro" id="IPR053044">
    <property type="entry name" value="Metallo-hydrolase/TatD-type"/>
</dbReference>
<dbReference type="InterPro" id="IPR008854">
    <property type="entry name" value="TPMT"/>
</dbReference>
<dbReference type="InterPro" id="IPR032466">
    <property type="entry name" value="Metal_Hydrolase"/>
</dbReference>
<evidence type="ECO:0000313" key="5">
    <source>
        <dbReference type="EMBL" id="KAK5954435.1"/>
    </source>
</evidence>
<keyword evidence="1" id="KW-0489">Methyltransferase</keyword>
<feature type="region of interest" description="Disordered" evidence="4">
    <location>
        <begin position="376"/>
        <end position="414"/>
    </location>
</feature>
<dbReference type="Pfam" id="PF05724">
    <property type="entry name" value="TPMT"/>
    <property type="match status" value="1"/>
</dbReference>
<evidence type="ECO:0000256" key="3">
    <source>
        <dbReference type="ARBA" id="ARBA00022691"/>
    </source>
</evidence>
<dbReference type="GO" id="GO:0016788">
    <property type="term" value="F:hydrolase activity, acting on ester bonds"/>
    <property type="evidence" value="ECO:0007669"/>
    <property type="project" value="InterPro"/>
</dbReference>
<dbReference type="Pfam" id="PF01026">
    <property type="entry name" value="TatD_DNase"/>
    <property type="match status" value="1"/>
</dbReference>
<gene>
    <name evidence="5" type="primary">scn1</name>
    <name evidence="5" type="ORF">OHC33_004157</name>
</gene>
<dbReference type="Gene3D" id="3.40.50.150">
    <property type="entry name" value="Vaccinia Virus protein VP39"/>
    <property type="match status" value="1"/>
</dbReference>
<keyword evidence="6" id="KW-1185">Reference proteome</keyword>
<organism evidence="5 6">
    <name type="scientific">Knufia fluminis</name>
    <dbReference type="NCBI Taxonomy" id="191047"/>
    <lineage>
        <taxon>Eukaryota</taxon>
        <taxon>Fungi</taxon>
        <taxon>Dikarya</taxon>
        <taxon>Ascomycota</taxon>
        <taxon>Pezizomycotina</taxon>
        <taxon>Eurotiomycetes</taxon>
        <taxon>Chaetothyriomycetidae</taxon>
        <taxon>Chaetothyriales</taxon>
        <taxon>Trichomeriaceae</taxon>
        <taxon>Knufia</taxon>
    </lineage>
</organism>
<dbReference type="SUPFAM" id="SSF53335">
    <property type="entry name" value="S-adenosyl-L-methionine-dependent methyltransferases"/>
    <property type="match status" value="1"/>
</dbReference>
<dbReference type="PANTHER" id="PTHR47345">
    <property type="entry name" value="CUT9-INTERACTING PROTEIN SCN1"/>
    <property type="match status" value="1"/>
</dbReference>
<feature type="region of interest" description="Disordered" evidence="4">
    <location>
        <begin position="463"/>
        <end position="493"/>
    </location>
</feature>
<keyword evidence="3" id="KW-0949">S-adenosyl-L-methionine</keyword>
<sequence length="606" mass="67788">MGRLTDHFENRTRETHNAAWSELWDSNEEPLWDRGIPSPALIDFIEQRSEYLPGPTSGRRLRALVPACGRGYEVVMLALHGFDAYGLEISRKAVDACEQYARGQLGRPDAVNFGSAVGQGSGDRGVAKFVVGDFFKREWEGDCGNDGGGGFDLVYDYTFLCAILPEMRLDWARRMKELLAPSGVLVCLEFPMYKDVNAAGPPYGLKGVYWDLLAEGKDGRVAKGKAQSEGSAASGREERLERVLYYQPSRTYKAGEGTDMDQDLVQETAKRYPFRDKTSLLEDTTKGHVVPSFGWHPWFAHQLFDDCQGLSEVDSREHYRSALTPTPDDNEFVDSLPQPRPLSELLQSTEEKLQGFSLALVGEIGLDRSFRVPYAPFRSPDDPEAKPSDATIKTGGPEEGEFTPGSREGRPLSPYRVSMDHQKIILKAQLELAAKHKRAVSVHSVATHGVIFDLLQSLWKGHEKPSKSAKKKQKKDAQNAMDEMEDVNNTSKNLPYPPRICMHSYSGPADALKQFLGPRVPADIFFSFSELINFGAHNSDKAVEVIKAIPDDKILIESDLHCAGRKMDDLLEDILKRVCEIKGWQLEEGAKQLRKNWERFIFGPEG</sequence>
<dbReference type="InterPro" id="IPR001130">
    <property type="entry name" value="TatD-like"/>
</dbReference>
<evidence type="ECO:0000256" key="4">
    <source>
        <dbReference type="SAM" id="MobiDB-lite"/>
    </source>
</evidence>
<dbReference type="Proteomes" id="UP001316803">
    <property type="component" value="Unassembled WGS sequence"/>
</dbReference>
<proteinExistence type="predicted"/>
<dbReference type="GO" id="GO:0008757">
    <property type="term" value="F:S-adenosylmethionine-dependent methyltransferase activity"/>
    <property type="evidence" value="ECO:0007669"/>
    <property type="project" value="InterPro"/>
</dbReference>
<name>A0AAN8ERF6_9EURO</name>
<dbReference type="AlphaFoldDB" id="A0AAN8ERF6"/>
<dbReference type="EMBL" id="JAKLMC020000008">
    <property type="protein sequence ID" value="KAK5954435.1"/>
    <property type="molecule type" value="Genomic_DNA"/>
</dbReference>
<dbReference type="InterPro" id="IPR029063">
    <property type="entry name" value="SAM-dependent_MTases_sf"/>
</dbReference>
<evidence type="ECO:0000313" key="6">
    <source>
        <dbReference type="Proteomes" id="UP001316803"/>
    </source>
</evidence>
<dbReference type="GO" id="GO:0032259">
    <property type="term" value="P:methylation"/>
    <property type="evidence" value="ECO:0007669"/>
    <property type="project" value="UniProtKB-KW"/>
</dbReference>